<proteinExistence type="predicted"/>
<keyword evidence="1" id="KW-0732">Signal</keyword>
<protein>
    <recommendedName>
        <fullName evidence="3">Secreted protein</fullName>
    </recommendedName>
</protein>
<evidence type="ECO:0000256" key="1">
    <source>
        <dbReference type="SAM" id="SignalP"/>
    </source>
</evidence>
<evidence type="ECO:0000313" key="2">
    <source>
        <dbReference type="EMBL" id="JAW16005.1"/>
    </source>
</evidence>
<organism evidence="2">
    <name type="scientific">Panstrongylus lignarius</name>
    <dbReference type="NCBI Taxonomy" id="156445"/>
    <lineage>
        <taxon>Eukaryota</taxon>
        <taxon>Metazoa</taxon>
        <taxon>Ecdysozoa</taxon>
        <taxon>Arthropoda</taxon>
        <taxon>Hexapoda</taxon>
        <taxon>Insecta</taxon>
        <taxon>Pterygota</taxon>
        <taxon>Neoptera</taxon>
        <taxon>Paraneoptera</taxon>
        <taxon>Hemiptera</taxon>
        <taxon>Heteroptera</taxon>
        <taxon>Panheteroptera</taxon>
        <taxon>Cimicomorpha</taxon>
        <taxon>Reduviidae</taxon>
        <taxon>Triatominae</taxon>
        <taxon>Panstrongylus</taxon>
    </lineage>
</organism>
<feature type="chain" id="PRO_5012036284" description="Secreted protein" evidence="1">
    <location>
        <begin position="29"/>
        <end position="72"/>
    </location>
</feature>
<accession>A0A224XTY7</accession>
<name>A0A224XTY7_9HEMI</name>
<dbReference type="EMBL" id="GFTR01000421">
    <property type="protein sequence ID" value="JAW16005.1"/>
    <property type="molecule type" value="Transcribed_RNA"/>
</dbReference>
<dbReference type="AlphaFoldDB" id="A0A224XTY7"/>
<feature type="signal peptide" evidence="1">
    <location>
        <begin position="1"/>
        <end position="28"/>
    </location>
</feature>
<evidence type="ECO:0008006" key="3">
    <source>
        <dbReference type="Google" id="ProtNLM"/>
    </source>
</evidence>
<sequence length="72" mass="8245">MSRKVVFRNLSVCLSLCVCMRLRMVVVCSELSHKYVKFKFPISFLSYTGISDIRFWGRGEGEGTKTASFDLL</sequence>
<reference evidence="2" key="1">
    <citation type="journal article" date="2018" name="PLoS Negl. Trop. Dis.">
        <title>An insight into the salivary gland and fat body transcriptome of Panstrongylus lignarius (Hemiptera: Heteroptera), the main vector of Chagas disease in Peru.</title>
        <authorList>
            <person name="Nevoa J.C."/>
            <person name="Mendes M.T."/>
            <person name="da Silva M.V."/>
            <person name="Soares S.C."/>
            <person name="Oliveira C.J.F."/>
            <person name="Ribeiro J.M.C."/>
        </authorList>
    </citation>
    <scope>NUCLEOTIDE SEQUENCE</scope>
</reference>